<dbReference type="Gene3D" id="3.20.20.80">
    <property type="entry name" value="Glycosidases"/>
    <property type="match status" value="1"/>
</dbReference>
<sequence>MKRAIQPIRQKYPDVPYTFSMDHYKEKLLADTSIPFLDFIEQHIWMSSMNDGEFNNKLGLDWNGFSADDYHRLVQKAEPLYKENKTHWDAVLTNSIKQLAADAKAASKPLISTECWSLVNYKDYPMLEWNWIKDLCELGVTTAAATGQWVAMATSNFCGPQFEGMWQDVEWHQKMTAIIKNAPIMPSVENTKIVKRFTL</sequence>
<dbReference type="InterPro" id="IPR024778">
    <property type="entry name" value="Put_cellulase"/>
</dbReference>
<protein>
    <submittedName>
        <fullName evidence="1">Uncharacterized protein</fullName>
    </submittedName>
</protein>
<dbReference type="Proteomes" id="UP000466586">
    <property type="component" value="Unassembled WGS sequence"/>
</dbReference>
<dbReference type="AlphaFoldDB" id="A0A7K1YA92"/>
<evidence type="ECO:0000313" key="1">
    <source>
        <dbReference type="EMBL" id="MXV51291.1"/>
    </source>
</evidence>
<accession>A0A7K1YA92</accession>
<evidence type="ECO:0000313" key="2">
    <source>
        <dbReference type="Proteomes" id="UP000466586"/>
    </source>
</evidence>
<dbReference type="EMBL" id="WVHT01000004">
    <property type="protein sequence ID" value="MXV51291.1"/>
    <property type="molecule type" value="Genomic_DNA"/>
</dbReference>
<gene>
    <name evidence="1" type="ORF">GS399_09955</name>
</gene>
<comment type="caution">
    <text evidence="1">The sequence shown here is derived from an EMBL/GenBank/DDBJ whole genome shotgun (WGS) entry which is preliminary data.</text>
</comment>
<organism evidence="1 2">
    <name type="scientific">Hufsiella arboris</name>
    <dbReference type="NCBI Taxonomy" id="2695275"/>
    <lineage>
        <taxon>Bacteria</taxon>
        <taxon>Pseudomonadati</taxon>
        <taxon>Bacteroidota</taxon>
        <taxon>Sphingobacteriia</taxon>
        <taxon>Sphingobacteriales</taxon>
        <taxon>Sphingobacteriaceae</taxon>
        <taxon>Hufsiella</taxon>
    </lineage>
</organism>
<keyword evidence="2" id="KW-1185">Reference proteome</keyword>
<dbReference type="Pfam" id="PF12876">
    <property type="entry name" value="Cellulase-like"/>
    <property type="match status" value="1"/>
</dbReference>
<reference evidence="1 2" key="1">
    <citation type="submission" date="2019-11" db="EMBL/GenBank/DDBJ databases">
        <title>Pedobacter sp. HMF7647 Genome sequencing and assembly.</title>
        <authorList>
            <person name="Kang H."/>
            <person name="Kim H."/>
            <person name="Joh K."/>
        </authorList>
    </citation>
    <scope>NUCLEOTIDE SEQUENCE [LARGE SCALE GENOMIC DNA]</scope>
    <source>
        <strain evidence="1 2">HMF7647</strain>
    </source>
</reference>
<proteinExistence type="predicted"/>
<name>A0A7K1YA92_9SPHI</name>